<dbReference type="EMBL" id="GBRH01214047">
    <property type="protein sequence ID" value="JAD83848.1"/>
    <property type="molecule type" value="Transcribed_RNA"/>
</dbReference>
<evidence type="ECO:0000313" key="1">
    <source>
        <dbReference type="EMBL" id="JAD83848.1"/>
    </source>
</evidence>
<proteinExistence type="predicted"/>
<sequence>MELMHFPLVLMGTCTGMLNTVMVRFMDLRTTSTRPRITSHRLLPVSQYTRLKMINQLLRYKMFLPRLLLISSLSWWTLQKPLRAALMV</sequence>
<dbReference type="AlphaFoldDB" id="A0A0A9J8T2"/>
<organism evidence="1">
    <name type="scientific">Arundo donax</name>
    <name type="common">Giant reed</name>
    <name type="synonym">Donax arundinaceus</name>
    <dbReference type="NCBI Taxonomy" id="35708"/>
    <lineage>
        <taxon>Eukaryota</taxon>
        <taxon>Viridiplantae</taxon>
        <taxon>Streptophyta</taxon>
        <taxon>Embryophyta</taxon>
        <taxon>Tracheophyta</taxon>
        <taxon>Spermatophyta</taxon>
        <taxon>Magnoliopsida</taxon>
        <taxon>Liliopsida</taxon>
        <taxon>Poales</taxon>
        <taxon>Poaceae</taxon>
        <taxon>PACMAD clade</taxon>
        <taxon>Arundinoideae</taxon>
        <taxon>Arundineae</taxon>
        <taxon>Arundo</taxon>
    </lineage>
</organism>
<reference evidence="1" key="1">
    <citation type="submission" date="2014-09" db="EMBL/GenBank/DDBJ databases">
        <authorList>
            <person name="Magalhaes I.L.F."/>
            <person name="Oliveira U."/>
            <person name="Santos F.R."/>
            <person name="Vidigal T.H.D.A."/>
            <person name="Brescovit A.D."/>
            <person name="Santos A.J."/>
        </authorList>
    </citation>
    <scope>NUCLEOTIDE SEQUENCE</scope>
    <source>
        <tissue evidence="1">Shoot tissue taken approximately 20 cm above the soil surface</tissue>
    </source>
</reference>
<reference evidence="1" key="2">
    <citation type="journal article" date="2015" name="Data Brief">
        <title>Shoot transcriptome of the giant reed, Arundo donax.</title>
        <authorList>
            <person name="Barrero R.A."/>
            <person name="Guerrero F.D."/>
            <person name="Moolhuijzen P."/>
            <person name="Goolsby J.A."/>
            <person name="Tidwell J."/>
            <person name="Bellgard S.E."/>
            <person name="Bellgard M.I."/>
        </authorList>
    </citation>
    <scope>NUCLEOTIDE SEQUENCE</scope>
    <source>
        <tissue evidence="1">Shoot tissue taken approximately 20 cm above the soil surface</tissue>
    </source>
</reference>
<accession>A0A0A9J8T2</accession>
<protein>
    <submittedName>
        <fullName evidence="1">Uncharacterized protein</fullName>
    </submittedName>
</protein>
<name>A0A0A9J8T2_ARUDO</name>